<reference evidence="2" key="1">
    <citation type="submission" date="2023-04" db="EMBL/GenBank/DDBJ databases">
        <title>Phytophthora lilii NBRC 32176.</title>
        <authorList>
            <person name="Ichikawa N."/>
            <person name="Sato H."/>
            <person name="Tonouchi N."/>
        </authorList>
    </citation>
    <scope>NUCLEOTIDE SEQUENCE</scope>
    <source>
        <strain evidence="2">NBRC 32176</strain>
    </source>
</reference>
<keyword evidence="3" id="KW-1185">Reference proteome</keyword>
<dbReference type="OrthoDB" id="205198at2759"/>
<feature type="region of interest" description="Disordered" evidence="1">
    <location>
        <begin position="1"/>
        <end position="82"/>
    </location>
</feature>
<dbReference type="EMBL" id="BSXW01000262">
    <property type="protein sequence ID" value="GMF16777.1"/>
    <property type="molecule type" value="Genomic_DNA"/>
</dbReference>
<comment type="caution">
    <text evidence="2">The sequence shown here is derived from an EMBL/GenBank/DDBJ whole genome shotgun (WGS) entry which is preliminary data.</text>
</comment>
<accession>A0A9W6TNF0</accession>
<gene>
    <name evidence="2" type="ORF">Plil01_000604300</name>
</gene>
<protein>
    <submittedName>
        <fullName evidence="2">Unnamed protein product</fullName>
    </submittedName>
</protein>
<name>A0A9W6TNF0_9STRA</name>
<proteinExistence type="predicted"/>
<organism evidence="2 3">
    <name type="scientific">Phytophthora lilii</name>
    <dbReference type="NCBI Taxonomy" id="2077276"/>
    <lineage>
        <taxon>Eukaryota</taxon>
        <taxon>Sar</taxon>
        <taxon>Stramenopiles</taxon>
        <taxon>Oomycota</taxon>
        <taxon>Peronosporomycetes</taxon>
        <taxon>Peronosporales</taxon>
        <taxon>Peronosporaceae</taxon>
        <taxon>Phytophthora</taxon>
    </lineage>
</organism>
<feature type="compositionally biased region" description="Acidic residues" evidence="1">
    <location>
        <begin position="18"/>
        <end position="30"/>
    </location>
</feature>
<evidence type="ECO:0000256" key="1">
    <source>
        <dbReference type="SAM" id="MobiDB-lite"/>
    </source>
</evidence>
<dbReference type="Proteomes" id="UP001165083">
    <property type="component" value="Unassembled WGS sequence"/>
</dbReference>
<feature type="compositionally biased region" description="Polar residues" evidence="1">
    <location>
        <begin position="33"/>
        <end position="45"/>
    </location>
</feature>
<sequence>MSDEEVLPTNVVVADGPSDAEENDEDDEDQRLDFTQTEYAVQMSQAEPLVENDEDEEGGGRKANKASSKPKAVQQLSEKVRK</sequence>
<evidence type="ECO:0000313" key="3">
    <source>
        <dbReference type="Proteomes" id="UP001165083"/>
    </source>
</evidence>
<dbReference type="AlphaFoldDB" id="A0A9W6TNF0"/>
<evidence type="ECO:0000313" key="2">
    <source>
        <dbReference type="EMBL" id="GMF16777.1"/>
    </source>
</evidence>